<dbReference type="Proteomes" id="UP000640335">
    <property type="component" value="Unassembled WGS sequence"/>
</dbReference>
<dbReference type="RefSeq" id="WP_191749242.1">
    <property type="nucleotide sequence ID" value="NZ_JACSQZ010000012.1"/>
</dbReference>
<keyword evidence="2" id="KW-1185">Reference proteome</keyword>
<name>A0ABR8Q290_9CLOT</name>
<evidence type="ECO:0000313" key="2">
    <source>
        <dbReference type="Proteomes" id="UP000640335"/>
    </source>
</evidence>
<evidence type="ECO:0000313" key="1">
    <source>
        <dbReference type="EMBL" id="MBD7914539.1"/>
    </source>
</evidence>
<proteinExistence type="predicted"/>
<comment type="caution">
    <text evidence="1">The sequence shown here is derived from an EMBL/GenBank/DDBJ whole genome shotgun (WGS) entry which is preliminary data.</text>
</comment>
<reference evidence="1 2" key="1">
    <citation type="submission" date="2020-08" db="EMBL/GenBank/DDBJ databases">
        <title>A Genomic Blueprint of the Chicken Gut Microbiome.</title>
        <authorList>
            <person name="Gilroy R."/>
            <person name="Ravi A."/>
            <person name="Getino M."/>
            <person name="Pursley I."/>
            <person name="Horton D.L."/>
            <person name="Alikhan N.-F."/>
            <person name="Baker D."/>
            <person name="Gharbi K."/>
            <person name="Hall N."/>
            <person name="Watson M."/>
            <person name="Adriaenssens E.M."/>
            <person name="Foster-Nyarko E."/>
            <person name="Jarju S."/>
            <person name="Secka A."/>
            <person name="Antonio M."/>
            <person name="Oren A."/>
            <person name="Chaudhuri R."/>
            <person name="La Ragione R.M."/>
            <person name="Hildebrand F."/>
            <person name="Pallen M.J."/>
        </authorList>
    </citation>
    <scope>NUCLEOTIDE SEQUENCE [LARGE SCALE GENOMIC DNA]</scope>
    <source>
        <strain evidence="1 2">Sa3CUN1</strain>
    </source>
</reference>
<sequence>MIEGQVSVFDILGESSKSNSLENVKNQMKKAINKGIVPGAVVIIDGSNKHKYSVLNLFLGSEEKLYVQLISELGMMSWLALSKRLSVIGFYK</sequence>
<gene>
    <name evidence="1" type="ORF">H9660_05220</name>
</gene>
<accession>A0ABR8Q290</accession>
<organism evidence="1 2">
    <name type="scientific">Clostridium gallinarum</name>
    <dbReference type="NCBI Taxonomy" id="2762246"/>
    <lineage>
        <taxon>Bacteria</taxon>
        <taxon>Bacillati</taxon>
        <taxon>Bacillota</taxon>
        <taxon>Clostridia</taxon>
        <taxon>Eubacteriales</taxon>
        <taxon>Clostridiaceae</taxon>
        <taxon>Clostridium</taxon>
    </lineage>
</organism>
<protein>
    <submittedName>
        <fullName evidence="1">Uncharacterized protein</fullName>
    </submittedName>
</protein>
<dbReference type="EMBL" id="JACSQZ010000012">
    <property type="protein sequence ID" value="MBD7914539.1"/>
    <property type="molecule type" value="Genomic_DNA"/>
</dbReference>